<dbReference type="PaxDb" id="2850-Phatrdraft1160"/>
<organism evidence="3 4">
    <name type="scientific">Phaeodactylum tricornutum (strain CCAP 1055/1)</name>
    <dbReference type="NCBI Taxonomy" id="556484"/>
    <lineage>
        <taxon>Eukaryota</taxon>
        <taxon>Sar</taxon>
        <taxon>Stramenopiles</taxon>
        <taxon>Ochrophyta</taxon>
        <taxon>Bacillariophyta</taxon>
        <taxon>Bacillariophyceae</taxon>
        <taxon>Bacillariophycidae</taxon>
        <taxon>Naviculales</taxon>
        <taxon>Phaeodactylaceae</taxon>
        <taxon>Phaeodactylum</taxon>
    </lineage>
</organism>
<dbReference type="KEGG" id="pti:PHATRDRAFT_bd1160"/>
<dbReference type="OrthoDB" id="49166at2759"/>
<name>B7S3N0_PHATC</name>
<gene>
    <name evidence="3" type="ORF">PHATRDRAFT_bd1160</name>
</gene>
<reference evidence="4" key="2">
    <citation type="submission" date="2008-08" db="EMBL/GenBank/DDBJ databases">
        <authorList>
            <consortium name="Diatom Consortium"/>
            <person name="Grigoriev I."/>
            <person name="Grimwood J."/>
            <person name="Kuo A."/>
            <person name="Otillar R.P."/>
            <person name="Salamov A."/>
            <person name="Detter J.C."/>
            <person name="Lindquist E."/>
            <person name="Shapiro H."/>
            <person name="Lucas S."/>
            <person name="Glavina del Rio T."/>
            <person name="Pitluck S."/>
            <person name="Rokhsar D."/>
            <person name="Bowler C."/>
        </authorList>
    </citation>
    <scope>GENOME REANNOTATION</scope>
    <source>
        <strain evidence="4">CCAP 1055/1</strain>
    </source>
</reference>
<dbReference type="AlphaFoldDB" id="B7S3N0"/>
<accession>B7S3N0</accession>
<sequence length="168" mass="19309">MPELKSFLKDGEAEWYVGVNVTYVTGRRAVMHIYNEGGSKVEVIDLTSEEAVEMPHEERQAGAREWRRPRKPRKIMNRDQEPALKEATLRKQQRHREPKLAERDLLGKTAPTVTSLFLLYGGLLATILATASCTSVRRRRTRRRRTMTIGEVRKGDAGFQKWKSVSVM</sequence>
<proteinExistence type="predicted"/>
<dbReference type="HOGENOM" id="CLU_1491847_0_0_1"/>
<dbReference type="EMBL" id="DS999261">
    <property type="protein sequence ID" value="EEC42851.1"/>
    <property type="molecule type" value="Genomic_DNA"/>
</dbReference>
<feature type="compositionally biased region" description="Basic and acidic residues" evidence="1">
    <location>
        <begin position="53"/>
        <end position="66"/>
    </location>
</feature>
<reference evidence="3 4" key="1">
    <citation type="journal article" date="2008" name="Nature">
        <title>The Phaeodactylum genome reveals the evolutionary history of diatom genomes.</title>
        <authorList>
            <person name="Bowler C."/>
            <person name="Allen A.E."/>
            <person name="Badger J.H."/>
            <person name="Grimwood J."/>
            <person name="Jabbari K."/>
            <person name="Kuo A."/>
            <person name="Maheswari U."/>
            <person name="Martens C."/>
            <person name="Maumus F."/>
            <person name="Otillar R.P."/>
            <person name="Rayko E."/>
            <person name="Salamov A."/>
            <person name="Vandepoele K."/>
            <person name="Beszteri B."/>
            <person name="Gruber A."/>
            <person name="Heijde M."/>
            <person name="Katinka M."/>
            <person name="Mock T."/>
            <person name="Valentin K."/>
            <person name="Verret F."/>
            <person name="Berges J.A."/>
            <person name="Brownlee C."/>
            <person name="Cadoret J.P."/>
            <person name="Chiovitti A."/>
            <person name="Choi C.J."/>
            <person name="Coesel S."/>
            <person name="De Martino A."/>
            <person name="Detter J.C."/>
            <person name="Durkin C."/>
            <person name="Falciatore A."/>
            <person name="Fournet J."/>
            <person name="Haruta M."/>
            <person name="Huysman M.J."/>
            <person name="Jenkins B.D."/>
            <person name="Jiroutova K."/>
            <person name="Jorgensen R.E."/>
            <person name="Joubert Y."/>
            <person name="Kaplan A."/>
            <person name="Kroger N."/>
            <person name="Kroth P.G."/>
            <person name="La Roche J."/>
            <person name="Lindquist E."/>
            <person name="Lommer M."/>
            <person name="Martin-Jezequel V."/>
            <person name="Lopez P.J."/>
            <person name="Lucas S."/>
            <person name="Mangogna M."/>
            <person name="McGinnis K."/>
            <person name="Medlin L.K."/>
            <person name="Montsant A."/>
            <person name="Oudot-Le Secq M.P."/>
            <person name="Napoli C."/>
            <person name="Obornik M."/>
            <person name="Parker M.S."/>
            <person name="Petit J.L."/>
            <person name="Porcel B.M."/>
            <person name="Poulsen N."/>
            <person name="Robison M."/>
            <person name="Rychlewski L."/>
            <person name="Rynearson T.A."/>
            <person name="Schmutz J."/>
            <person name="Shapiro H."/>
            <person name="Siaut M."/>
            <person name="Stanley M."/>
            <person name="Sussman M.R."/>
            <person name="Taylor A.R."/>
            <person name="Vardi A."/>
            <person name="von Dassow P."/>
            <person name="Vyverman W."/>
            <person name="Willis A."/>
            <person name="Wyrwicz L.S."/>
            <person name="Rokhsar D.S."/>
            <person name="Weissenbach J."/>
            <person name="Armbrust E.V."/>
            <person name="Green B.R."/>
            <person name="Van de Peer Y."/>
            <person name="Grigoriev I.V."/>
        </authorList>
    </citation>
    <scope>NUCLEOTIDE SEQUENCE [LARGE SCALE GENOMIC DNA]</scope>
    <source>
        <strain evidence="3 4">CCAP 1055/1</strain>
    </source>
</reference>
<keyword evidence="2" id="KW-0812">Transmembrane</keyword>
<evidence type="ECO:0000313" key="3">
    <source>
        <dbReference type="EMBL" id="EEC42851.1"/>
    </source>
</evidence>
<evidence type="ECO:0000256" key="1">
    <source>
        <dbReference type="SAM" id="MobiDB-lite"/>
    </source>
</evidence>
<dbReference type="Proteomes" id="UP000000759">
    <property type="component" value="Unassembled WGS sequence"/>
</dbReference>
<keyword evidence="4" id="KW-1185">Reference proteome</keyword>
<feature type="region of interest" description="Disordered" evidence="1">
    <location>
        <begin position="52"/>
        <end position="81"/>
    </location>
</feature>
<dbReference type="GeneID" id="7205018"/>
<evidence type="ECO:0000256" key="2">
    <source>
        <dbReference type="SAM" id="Phobius"/>
    </source>
</evidence>
<dbReference type="InParanoid" id="B7S3N0"/>
<dbReference type="RefSeq" id="XP_002176171.1">
    <property type="nucleotide sequence ID" value="XM_002176135.1"/>
</dbReference>
<evidence type="ECO:0000313" key="4">
    <source>
        <dbReference type="Proteomes" id="UP000000759"/>
    </source>
</evidence>
<keyword evidence="2" id="KW-0472">Membrane</keyword>
<keyword evidence="2" id="KW-1133">Transmembrane helix</keyword>
<feature type="transmembrane region" description="Helical" evidence="2">
    <location>
        <begin position="117"/>
        <end position="136"/>
    </location>
</feature>
<protein>
    <submittedName>
        <fullName evidence="3">Uncharacterized protein</fullName>
    </submittedName>
</protein>